<reference evidence="4" key="1">
    <citation type="submission" date="2023-10" db="EMBL/GenBank/DDBJ databases">
        <authorList>
            <person name="Noh H."/>
        </authorList>
    </citation>
    <scope>NUCLEOTIDE SEQUENCE</scope>
    <source>
        <strain evidence="4">DUCC4014</strain>
    </source>
</reference>
<accession>A0AAF0YBQ8</accession>
<keyword evidence="5" id="KW-1185">Reference proteome</keyword>
<evidence type="ECO:0000256" key="2">
    <source>
        <dbReference type="SAM" id="MobiDB-lite"/>
    </source>
</evidence>
<dbReference type="Proteomes" id="UP000827549">
    <property type="component" value="Chromosome 5"/>
</dbReference>
<evidence type="ECO:0000259" key="3">
    <source>
        <dbReference type="PROSITE" id="PS50048"/>
    </source>
</evidence>
<dbReference type="PANTHER" id="PTHR31668">
    <property type="entry name" value="GLUCOSE TRANSPORT TRANSCRIPTION REGULATOR RGT1-RELATED-RELATED"/>
    <property type="match status" value="1"/>
</dbReference>
<proteinExistence type="predicted"/>
<protein>
    <recommendedName>
        <fullName evidence="3">Zn(2)-C6 fungal-type domain-containing protein</fullName>
    </recommendedName>
</protein>
<dbReference type="RefSeq" id="XP_062629568.1">
    <property type="nucleotide sequence ID" value="XM_062773584.1"/>
</dbReference>
<dbReference type="PROSITE" id="PS00463">
    <property type="entry name" value="ZN2_CY6_FUNGAL_1"/>
    <property type="match status" value="1"/>
</dbReference>
<dbReference type="GeneID" id="87810233"/>
<dbReference type="CDD" id="cd00067">
    <property type="entry name" value="GAL4"/>
    <property type="match status" value="1"/>
</dbReference>
<feature type="region of interest" description="Disordered" evidence="2">
    <location>
        <begin position="411"/>
        <end position="441"/>
    </location>
</feature>
<name>A0AAF0YBQ8_9TREE</name>
<feature type="domain" description="Zn(2)-C6 fungal-type" evidence="3">
    <location>
        <begin position="106"/>
        <end position="138"/>
    </location>
</feature>
<sequence length="459" mass="48965">MSELGPSPTFAHGHAHGPGAAPRPQMPPDGRAYFDPQHVLPGTSLSPTKAEHHPPGSAAVPPSRKRARESMSTDDKPKIKAGSPTPPKDSKDGLPSILVREKKQKACANCRRAKLKCIVEDGETDCVRCRARKERCVFYPRGHDEDWQQTLTGDVYAAIRHLTQLSTTVHHILDHLVLHGIVPPIDKPLERFDAPEREMALLQGWGAERNRELVGPEGRKRARKGKKEEEMDDDDDGAESLPQPFDYGAGVDLQRRTSNGMPPTVMRPSDMQMPMNNGYDRVSTSPETTMRPLVGPQTAPQGFRNPSANPVMVNTEVDMTSFNNYTLTPNGRNAQGGPATGETGAATTTGTGVTPETAGISSISPVDHGSFPGMVMESSASTGNNQQQSTALVSPGAGAYNPGQGIFGLLNGAKANGGPQPPSPPVPSFQTDSLGSADPRPNIVKRGLIANGDALSLVN</sequence>
<feature type="compositionally biased region" description="Polar residues" evidence="2">
    <location>
        <begin position="378"/>
        <end position="391"/>
    </location>
</feature>
<dbReference type="InterPro" id="IPR036864">
    <property type="entry name" value="Zn2-C6_fun-type_DNA-bd_sf"/>
</dbReference>
<feature type="region of interest" description="Disordered" evidence="2">
    <location>
        <begin position="329"/>
        <end position="391"/>
    </location>
</feature>
<feature type="region of interest" description="Disordered" evidence="2">
    <location>
        <begin position="1"/>
        <end position="95"/>
    </location>
</feature>
<dbReference type="AlphaFoldDB" id="A0AAF0YBQ8"/>
<dbReference type="PROSITE" id="PS50048">
    <property type="entry name" value="ZN2_CY6_FUNGAL_2"/>
    <property type="match status" value="1"/>
</dbReference>
<dbReference type="InterPro" id="IPR050797">
    <property type="entry name" value="Carb_Metab_Trans_Reg"/>
</dbReference>
<evidence type="ECO:0000256" key="1">
    <source>
        <dbReference type="ARBA" id="ARBA00023242"/>
    </source>
</evidence>
<dbReference type="GO" id="GO:0000981">
    <property type="term" value="F:DNA-binding transcription factor activity, RNA polymerase II-specific"/>
    <property type="evidence" value="ECO:0007669"/>
    <property type="project" value="InterPro"/>
</dbReference>
<organism evidence="4 5">
    <name type="scientific">Vanrija pseudolonga</name>
    <dbReference type="NCBI Taxonomy" id="143232"/>
    <lineage>
        <taxon>Eukaryota</taxon>
        <taxon>Fungi</taxon>
        <taxon>Dikarya</taxon>
        <taxon>Basidiomycota</taxon>
        <taxon>Agaricomycotina</taxon>
        <taxon>Tremellomycetes</taxon>
        <taxon>Trichosporonales</taxon>
        <taxon>Trichosporonaceae</taxon>
        <taxon>Vanrija</taxon>
    </lineage>
</organism>
<dbReference type="InterPro" id="IPR001138">
    <property type="entry name" value="Zn2Cys6_DnaBD"/>
</dbReference>
<feature type="compositionally biased region" description="Low complexity" evidence="2">
    <location>
        <begin position="336"/>
        <end position="359"/>
    </location>
</feature>
<evidence type="ECO:0000313" key="5">
    <source>
        <dbReference type="Proteomes" id="UP000827549"/>
    </source>
</evidence>
<dbReference type="GO" id="GO:0001080">
    <property type="term" value="P:nitrogen catabolite activation of transcription from RNA polymerase II promoter"/>
    <property type="evidence" value="ECO:0007669"/>
    <property type="project" value="TreeGrafter"/>
</dbReference>
<dbReference type="GO" id="GO:0008270">
    <property type="term" value="F:zinc ion binding"/>
    <property type="evidence" value="ECO:0007669"/>
    <property type="project" value="InterPro"/>
</dbReference>
<feature type="compositionally biased region" description="Basic and acidic residues" evidence="2">
    <location>
        <begin position="68"/>
        <end position="78"/>
    </location>
</feature>
<feature type="region of interest" description="Disordered" evidence="2">
    <location>
        <begin position="212"/>
        <end position="276"/>
    </location>
</feature>
<dbReference type="PANTHER" id="PTHR31668:SF4">
    <property type="entry name" value="TRANSCRIPTIONAL ACTIVATOR PROTEIN DAL81"/>
    <property type="match status" value="1"/>
</dbReference>
<dbReference type="GO" id="GO:0005634">
    <property type="term" value="C:nucleus"/>
    <property type="evidence" value="ECO:0007669"/>
    <property type="project" value="TreeGrafter"/>
</dbReference>
<gene>
    <name evidence="4" type="ORF">LOC62_05G007058</name>
</gene>
<keyword evidence="1" id="KW-0539">Nucleus</keyword>
<dbReference type="EMBL" id="CP086718">
    <property type="protein sequence ID" value="WOO83542.1"/>
    <property type="molecule type" value="Genomic_DNA"/>
</dbReference>
<dbReference type="SUPFAM" id="SSF57701">
    <property type="entry name" value="Zn2/Cys6 DNA-binding domain"/>
    <property type="match status" value="1"/>
</dbReference>
<evidence type="ECO:0000313" key="4">
    <source>
        <dbReference type="EMBL" id="WOO83542.1"/>
    </source>
</evidence>
<dbReference type="Gene3D" id="4.10.240.10">
    <property type="entry name" value="Zn(2)-C6 fungal-type DNA-binding domain"/>
    <property type="match status" value="1"/>
</dbReference>